<feature type="compositionally biased region" description="Polar residues" evidence="1">
    <location>
        <begin position="25"/>
        <end position="41"/>
    </location>
</feature>
<feature type="compositionally biased region" description="Basic and acidic residues" evidence="1">
    <location>
        <begin position="43"/>
        <end position="59"/>
    </location>
</feature>
<gene>
    <name evidence="2" type="ORF">RUM43_006191</name>
</gene>
<organism evidence="2 3">
    <name type="scientific">Polyplax serrata</name>
    <name type="common">Common mouse louse</name>
    <dbReference type="NCBI Taxonomy" id="468196"/>
    <lineage>
        <taxon>Eukaryota</taxon>
        <taxon>Metazoa</taxon>
        <taxon>Ecdysozoa</taxon>
        <taxon>Arthropoda</taxon>
        <taxon>Hexapoda</taxon>
        <taxon>Insecta</taxon>
        <taxon>Pterygota</taxon>
        <taxon>Neoptera</taxon>
        <taxon>Paraneoptera</taxon>
        <taxon>Psocodea</taxon>
        <taxon>Troctomorpha</taxon>
        <taxon>Phthiraptera</taxon>
        <taxon>Anoplura</taxon>
        <taxon>Polyplacidae</taxon>
        <taxon>Polyplax</taxon>
    </lineage>
</organism>
<evidence type="ECO:0000256" key="1">
    <source>
        <dbReference type="SAM" id="MobiDB-lite"/>
    </source>
</evidence>
<evidence type="ECO:0000313" key="3">
    <source>
        <dbReference type="Proteomes" id="UP001372834"/>
    </source>
</evidence>
<accession>A0AAN8NRK4</accession>
<evidence type="ECO:0000313" key="2">
    <source>
        <dbReference type="EMBL" id="KAK6625892.1"/>
    </source>
</evidence>
<feature type="compositionally biased region" description="Basic and acidic residues" evidence="1">
    <location>
        <begin position="10"/>
        <end position="24"/>
    </location>
</feature>
<dbReference type="EMBL" id="JAWJWE010000037">
    <property type="protein sequence ID" value="KAK6625892.1"/>
    <property type="molecule type" value="Genomic_DNA"/>
</dbReference>
<sequence>MLKTMRTRHDRCVVDTNKRDKSRVDTQSLGKDGGSQRTTTPGKESEDGERKRGGEEKRSKGSRGKVQSSTRFRCIEFINRLFAKLQKLTKICFLLSLRHKTLQEFISSAKTEGDGETNTGHRQVGHRQHKICRLCPTPR</sequence>
<name>A0AAN8NRK4_POLSC</name>
<proteinExistence type="predicted"/>
<dbReference type="Proteomes" id="UP001372834">
    <property type="component" value="Unassembled WGS sequence"/>
</dbReference>
<protein>
    <submittedName>
        <fullName evidence="2">Uncharacterized protein</fullName>
    </submittedName>
</protein>
<feature type="region of interest" description="Disordered" evidence="1">
    <location>
        <begin position="1"/>
        <end position="68"/>
    </location>
</feature>
<comment type="caution">
    <text evidence="2">The sequence shown here is derived from an EMBL/GenBank/DDBJ whole genome shotgun (WGS) entry which is preliminary data.</text>
</comment>
<reference evidence="2 3" key="1">
    <citation type="submission" date="2023-10" db="EMBL/GenBank/DDBJ databases">
        <title>Genomes of two closely related lineages of the louse Polyplax serrata with different host specificities.</title>
        <authorList>
            <person name="Martinu J."/>
            <person name="Tarabai H."/>
            <person name="Stefka J."/>
            <person name="Hypsa V."/>
        </authorList>
    </citation>
    <scope>NUCLEOTIDE SEQUENCE [LARGE SCALE GENOMIC DNA]</scope>
    <source>
        <strain evidence="2">HR10_N</strain>
    </source>
</reference>
<dbReference type="AlphaFoldDB" id="A0AAN8NRK4"/>